<dbReference type="GO" id="GO:0046872">
    <property type="term" value="F:metal ion binding"/>
    <property type="evidence" value="ECO:0007669"/>
    <property type="project" value="UniProtKB-KW"/>
</dbReference>
<evidence type="ECO:0000259" key="4">
    <source>
        <dbReference type="Pfam" id="PF10370"/>
    </source>
</evidence>
<sequence length="265" mass="29267">MRWLKFTAAGSTAGTASWGLAEGDTVITVNGDPFGEWSKTAKTHALKDVKIELPLIPRTFYCVGLNYLKHLKEAADKAGTVPNVPDRPEIGYRAQNALIAHDENVVIPASATENIHYEGELVVVIGKKAKHLTEANALDCVFGYTIGNDVSERSWQKADRGLWRAKNADTFKPMGPWIETDVDLDRMETAIRVNGKETGRFRTNEMIFGIVPFLVELSKYFTLSPGDVIWMGTDGASPDLKDGDVVEIDITGIGTLRNRFVKEKL</sequence>
<dbReference type="EMBL" id="FNTH01000001">
    <property type="protein sequence ID" value="SEE02279.1"/>
    <property type="molecule type" value="Genomic_DNA"/>
</dbReference>
<dbReference type="RefSeq" id="WP_092123996.1">
    <property type="nucleotide sequence ID" value="NZ_FNTH01000001.1"/>
</dbReference>
<dbReference type="PANTHER" id="PTHR42796:SF4">
    <property type="entry name" value="FUMARYLACETOACETATE HYDROLASE DOMAIN-CONTAINING PROTEIN 2A"/>
    <property type="match status" value="1"/>
</dbReference>
<evidence type="ECO:0000256" key="1">
    <source>
        <dbReference type="ARBA" id="ARBA00010211"/>
    </source>
</evidence>
<dbReference type="Pfam" id="PF10370">
    <property type="entry name" value="Rv2993c-like_N"/>
    <property type="match status" value="1"/>
</dbReference>
<dbReference type="SUPFAM" id="SSF56529">
    <property type="entry name" value="FAH"/>
    <property type="match status" value="1"/>
</dbReference>
<dbReference type="AlphaFoldDB" id="A0A1H5FFU8"/>
<comment type="similarity">
    <text evidence="1">Belongs to the FAH family.</text>
</comment>
<dbReference type="Proteomes" id="UP000198992">
    <property type="component" value="Unassembled WGS sequence"/>
</dbReference>
<dbReference type="GO" id="GO:0044281">
    <property type="term" value="P:small molecule metabolic process"/>
    <property type="evidence" value="ECO:0007669"/>
    <property type="project" value="UniProtKB-ARBA"/>
</dbReference>
<accession>A0A1H5FFU8</accession>
<dbReference type="Pfam" id="PF01557">
    <property type="entry name" value="FAA_hydrolase"/>
    <property type="match status" value="1"/>
</dbReference>
<keyword evidence="2" id="KW-0479">Metal-binding</keyword>
<dbReference type="GO" id="GO:0003824">
    <property type="term" value="F:catalytic activity"/>
    <property type="evidence" value="ECO:0007669"/>
    <property type="project" value="InterPro"/>
</dbReference>
<dbReference type="InterPro" id="IPR036663">
    <property type="entry name" value="Fumarylacetoacetase_C_sf"/>
</dbReference>
<protein>
    <submittedName>
        <fullName evidence="5">2-keto-4-pentenoate hydratase/2-oxohepta-3-ene-1,7-dioic acid hydratase (Catechol pathway)</fullName>
    </submittedName>
</protein>
<name>A0A1H5FFU8_9BRAD</name>
<evidence type="ECO:0000256" key="2">
    <source>
        <dbReference type="ARBA" id="ARBA00022723"/>
    </source>
</evidence>
<evidence type="ECO:0000313" key="5">
    <source>
        <dbReference type="EMBL" id="SEE02279.1"/>
    </source>
</evidence>
<evidence type="ECO:0000313" key="6">
    <source>
        <dbReference type="Proteomes" id="UP000198992"/>
    </source>
</evidence>
<feature type="domain" description="Fumarylacetoacetase-like C-terminal" evidence="3">
    <location>
        <begin position="60"/>
        <end position="260"/>
    </location>
</feature>
<gene>
    <name evidence="5" type="ORF">SAMN05444164_6639</name>
</gene>
<dbReference type="OrthoDB" id="5197601at2"/>
<organism evidence="5 6">
    <name type="scientific">Bradyrhizobium erythrophlei</name>
    <dbReference type="NCBI Taxonomy" id="1437360"/>
    <lineage>
        <taxon>Bacteria</taxon>
        <taxon>Pseudomonadati</taxon>
        <taxon>Pseudomonadota</taxon>
        <taxon>Alphaproteobacteria</taxon>
        <taxon>Hyphomicrobiales</taxon>
        <taxon>Nitrobacteraceae</taxon>
        <taxon>Bradyrhizobium</taxon>
    </lineage>
</organism>
<proteinExistence type="inferred from homology"/>
<dbReference type="InterPro" id="IPR018833">
    <property type="entry name" value="Rv2993c-like_N"/>
</dbReference>
<dbReference type="InterPro" id="IPR051121">
    <property type="entry name" value="FAH"/>
</dbReference>
<reference evidence="5 6" key="1">
    <citation type="submission" date="2016-10" db="EMBL/GenBank/DDBJ databases">
        <authorList>
            <person name="de Groot N.N."/>
        </authorList>
    </citation>
    <scope>NUCLEOTIDE SEQUENCE [LARGE SCALE GENOMIC DNA]</scope>
    <source>
        <strain evidence="5 6">MT12</strain>
    </source>
</reference>
<dbReference type="PANTHER" id="PTHR42796">
    <property type="entry name" value="FUMARYLACETOACETATE HYDROLASE DOMAIN-CONTAINING PROTEIN 2A-RELATED"/>
    <property type="match status" value="1"/>
</dbReference>
<dbReference type="Gene3D" id="3.90.850.10">
    <property type="entry name" value="Fumarylacetoacetase-like, C-terminal domain"/>
    <property type="match status" value="1"/>
</dbReference>
<feature type="domain" description="Rv2993c-like N-terminal" evidence="4">
    <location>
        <begin position="1"/>
        <end position="51"/>
    </location>
</feature>
<evidence type="ECO:0000259" key="3">
    <source>
        <dbReference type="Pfam" id="PF01557"/>
    </source>
</evidence>
<dbReference type="InterPro" id="IPR011234">
    <property type="entry name" value="Fumarylacetoacetase-like_C"/>
</dbReference>